<evidence type="ECO:0000256" key="9">
    <source>
        <dbReference type="SAM" id="Phobius"/>
    </source>
</evidence>
<sequence length="649" mass="69258">MCRTRSHDGMPSIVVVIVVVVVVVAFVARTTTTTTTLDVVDAFPSRASSKASSLSSSRASTRRPHRHRDGFGTPPPPLSPFRRRRTTTSTGCRRRATTAAMAARPGEVDVDDGNVDVEVPSAGGTVDGPPMSTSTSTSTSVNGGGRRRMELSWCNRDSCHEAIREKIVGDHNHVELTGPATGQVVYSWERLVTTKTTATTTTMKGVGAGSTMSTTTTTTSSSSSAIVPSSPPPAVLLLVKRDEDELLSIAARTIVQLMEVGVQVLADSTLMGDLATYHGDVIDFDSPMIRLFYPRPVPGFGSGDQLLIDSITCVNDEDDECGTIDGGNNDDGGEDRSGGGGGGKRGRRSLPADLSDADLVVTLGGDGLLMYAAQVFSGPVPPILPVAGGSMGFLTPFSRDEMLEAILVSLGLRGANDDDNRGDGNDVDDSEDGDGGGMLKISQRANNQMQIEATTREGYNERPPLAFGNNDQICISMRMRLDCRIFGSDGSLLSRYAVLNEVVIDRGSSPYLASLECFCDDVHLTTVQADGIIFSTPTGSTAYSMAAGGSVVHPAVPAILVTPICPHVLSFRSMVFPDHVVLRCYVPSDARSTACVYFDGKHRTELNRGDSVQIRMSAHPVPTINRADHSSDWLGSLKRNFNFNTRWRM</sequence>
<dbReference type="GO" id="GO:0003951">
    <property type="term" value="F:NAD+ kinase activity"/>
    <property type="evidence" value="ECO:0007669"/>
    <property type="project" value="UniProtKB-ARBA"/>
</dbReference>
<proteinExistence type="inferred from homology"/>
<dbReference type="Gene3D" id="3.40.50.10330">
    <property type="entry name" value="Probable inorganic polyphosphate/atp-NAD kinase, domain 1"/>
    <property type="match status" value="1"/>
</dbReference>
<protein>
    <recommendedName>
        <fullName evidence="12">NAD(+) kinase</fullName>
    </recommendedName>
</protein>
<comment type="similarity">
    <text evidence="1">Belongs to the NAD kinase family.</text>
</comment>
<feature type="compositionally biased region" description="Low complexity" evidence="8">
    <location>
        <begin position="46"/>
        <end position="59"/>
    </location>
</feature>
<dbReference type="Pfam" id="PF20143">
    <property type="entry name" value="NAD_kinase_C"/>
    <property type="match status" value="1"/>
</dbReference>
<feature type="region of interest" description="Disordered" evidence="8">
    <location>
        <begin position="203"/>
        <end position="229"/>
    </location>
</feature>
<feature type="compositionally biased region" description="Low complexity" evidence="8">
    <location>
        <begin position="210"/>
        <end position="228"/>
    </location>
</feature>
<feature type="compositionally biased region" description="Acidic residues" evidence="8">
    <location>
        <begin position="425"/>
        <end position="434"/>
    </location>
</feature>
<evidence type="ECO:0008006" key="12">
    <source>
        <dbReference type="Google" id="ProtNLM"/>
    </source>
</evidence>
<reference evidence="10 11" key="1">
    <citation type="submission" date="2024-10" db="EMBL/GenBank/DDBJ databases">
        <title>Updated reference genomes for cyclostephanoid diatoms.</title>
        <authorList>
            <person name="Roberts W.R."/>
            <person name="Alverson A.J."/>
        </authorList>
    </citation>
    <scope>NUCLEOTIDE SEQUENCE [LARGE SCALE GENOMIC DNA]</scope>
    <source>
        <strain evidence="10 11">AJA228-03</strain>
    </source>
</reference>
<dbReference type="Pfam" id="PF01513">
    <property type="entry name" value="NAD_kinase"/>
    <property type="match status" value="1"/>
</dbReference>
<keyword evidence="3" id="KW-0547">Nucleotide-binding</keyword>
<keyword evidence="9" id="KW-0812">Transmembrane</keyword>
<keyword evidence="11" id="KW-1185">Reference proteome</keyword>
<evidence type="ECO:0000256" key="4">
    <source>
        <dbReference type="ARBA" id="ARBA00022777"/>
    </source>
</evidence>
<keyword evidence="2" id="KW-0808">Transferase</keyword>
<dbReference type="InterPro" id="IPR017438">
    <property type="entry name" value="ATP-NAD_kinase_N"/>
</dbReference>
<evidence type="ECO:0000256" key="7">
    <source>
        <dbReference type="ARBA" id="ARBA00023027"/>
    </source>
</evidence>
<dbReference type="PANTHER" id="PTHR20275">
    <property type="entry name" value="NAD KINASE"/>
    <property type="match status" value="1"/>
</dbReference>
<dbReference type="InterPro" id="IPR017437">
    <property type="entry name" value="ATP-NAD_kinase_PpnK-typ_C"/>
</dbReference>
<feature type="region of interest" description="Disordered" evidence="8">
    <location>
        <begin position="417"/>
        <end position="446"/>
    </location>
</feature>
<evidence type="ECO:0000256" key="3">
    <source>
        <dbReference type="ARBA" id="ARBA00022741"/>
    </source>
</evidence>
<feature type="transmembrane region" description="Helical" evidence="9">
    <location>
        <begin position="12"/>
        <end position="28"/>
    </location>
</feature>
<name>A0ABD3SS12_9STRA</name>
<dbReference type="PANTHER" id="PTHR20275:SF0">
    <property type="entry name" value="NAD KINASE"/>
    <property type="match status" value="1"/>
</dbReference>
<keyword evidence="4" id="KW-0418">Kinase</keyword>
<evidence type="ECO:0000313" key="11">
    <source>
        <dbReference type="Proteomes" id="UP001530377"/>
    </source>
</evidence>
<keyword evidence="5" id="KW-0067">ATP-binding</keyword>
<comment type="caution">
    <text evidence="10">The sequence shown here is derived from an EMBL/GenBank/DDBJ whole genome shotgun (WGS) entry which is preliminary data.</text>
</comment>
<dbReference type="InterPro" id="IPR002504">
    <property type="entry name" value="NADK"/>
</dbReference>
<dbReference type="Gene3D" id="2.60.200.30">
    <property type="entry name" value="Probable inorganic polyphosphate/atp-NAD kinase, domain 2"/>
    <property type="match status" value="1"/>
</dbReference>
<evidence type="ECO:0000256" key="2">
    <source>
        <dbReference type="ARBA" id="ARBA00022679"/>
    </source>
</evidence>
<dbReference type="InterPro" id="IPR016064">
    <property type="entry name" value="NAD/diacylglycerol_kinase_sf"/>
</dbReference>
<keyword evidence="7" id="KW-0520">NAD</keyword>
<dbReference type="Proteomes" id="UP001530377">
    <property type="component" value="Unassembled WGS sequence"/>
</dbReference>
<evidence type="ECO:0000313" key="10">
    <source>
        <dbReference type="EMBL" id="KAL3827176.1"/>
    </source>
</evidence>
<evidence type="ECO:0000256" key="5">
    <source>
        <dbReference type="ARBA" id="ARBA00022840"/>
    </source>
</evidence>
<dbReference type="GO" id="GO:0005524">
    <property type="term" value="F:ATP binding"/>
    <property type="evidence" value="ECO:0007669"/>
    <property type="project" value="UniProtKB-KW"/>
</dbReference>
<organism evidence="10 11">
    <name type="scientific">Cyclostephanos tholiformis</name>
    <dbReference type="NCBI Taxonomy" id="382380"/>
    <lineage>
        <taxon>Eukaryota</taxon>
        <taxon>Sar</taxon>
        <taxon>Stramenopiles</taxon>
        <taxon>Ochrophyta</taxon>
        <taxon>Bacillariophyta</taxon>
        <taxon>Coscinodiscophyceae</taxon>
        <taxon>Thalassiosirophycidae</taxon>
        <taxon>Stephanodiscales</taxon>
        <taxon>Stephanodiscaceae</taxon>
        <taxon>Cyclostephanos</taxon>
    </lineage>
</organism>
<evidence type="ECO:0000256" key="1">
    <source>
        <dbReference type="ARBA" id="ARBA00010995"/>
    </source>
</evidence>
<keyword evidence="9" id="KW-1133">Transmembrane helix</keyword>
<dbReference type="EMBL" id="JALLPB020000007">
    <property type="protein sequence ID" value="KAL3827176.1"/>
    <property type="molecule type" value="Genomic_DNA"/>
</dbReference>
<dbReference type="FunFam" id="2.60.200.30:FF:000009">
    <property type="entry name" value="Poly(P)/ATP NAD kinase"/>
    <property type="match status" value="1"/>
</dbReference>
<feature type="region of interest" description="Disordered" evidence="8">
    <location>
        <begin position="46"/>
        <end position="145"/>
    </location>
</feature>
<accession>A0ABD3SS12</accession>
<dbReference type="GO" id="GO:0006741">
    <property type="term" value="P:NADP+ biosynthetic process"/>
    <property type="evidence" value="ECO:0007669"/>
    <property type="project" value="UniProtKB-ARBA"/>
</dbReference>
<evidence type="ECO:0000256" key="8">
    <source>
        <dbReference type="SAM" id="MobiDB-lite"/>
    </source>
</evidence>
<dbReference type="SUPFAM" id="SSF111331">
    <property type="entry name" value="NAD kinase/diacylglycerol kinase-like"/>
    <property type="match status" value="2"/>
</dbReference>
<feature type="region of interest" description="Disordered" evidence="8">
    <location>
        <begin position="322"/>
        <end position="350"/>
    </location>
</feature>
<keyword evidence="6" id="KW-0521">NADP</keyword>
<feature type="compositionally biased region" description="Basic residues" evidence="8">
    <location>
        <begin position="81"/>
        <end position="96"/>
    </location>
</feature>
<dbReference type="HAMAP" id="MF_00361">
    <property type="entry name" value="NAD_kinase"/>
    <property type="match status" value="1"/>
</dbReference>
<gene>
    <name evidence="10" type="ORF">ACHAXA_006731</name>
</gene>
<evidence type="ECO:0000256" key="6">
    <source>
        <dbReference type="ARBA" id="ARBA00022857"/>
    </source>
</evidence>
<dbReference type="AlphaFoldDB" id="A0ABD3SS12"/>
<keyword evidence="9" id="KW-0472">Membrane</keyword>